<reference evidence="1 2" key="1">
    <citation type="journal article" date="2015" name="Microbes Environ.">
        <title>Distribution and evolution of nitrogen fixation genes in the phylum bacteroidetes.</title>
        <authorList>
            <person name="Inoue J."/>
            <person name="Oshima K."/>
            <person name="Suda W."/>
            <person name="Sakamoto M."/>
            <person name="Iino T."/>
            <person name="Noda S."/>
            <person name="Hongoh Y."/>
            <person name="Hattori M."/>
            <person name="Ohkuma M."/>
        </authorList>
    </citation>
    <scope>NUCLEOTIDE SEQUENCE [LARGE SCALE GENOMIC DNA]</scope>
    <source>
        <strain evidence="1 2">JCM 15093</strain>
    </source>
</reference>
<dbReference type="Proteomes" id="UP000027601">
    <property type="component" value="Unassembled WGS sequence"/>
</dbReference>
<protein>
    <submittedName>
        <fullName evidence="1">Uncharacterized protein</fullName>
    </submittedName>
</protein>
<dbReference type="AlphaFoldDB" id="A0A069DB15"/>
<accession>A0A069DB15</accession>
<organism evidence="1 2">
    <name type="scientific">Bacteroides graminisolvens DSM 19988 = JCM 15093</name>
    <dbReference type="NCBI Taxonomy" id="1121097"/>
    <lineage>
        <taxon>Bacteria</taxon>
        <taxon>Pseudomonadati</taxon>
        <taxon>Bacteroidota</taxon>
        <taxon>Bacteroidia</taxon>
        <taxon>Bacteroidales</taxon>
        <taxon>Bacteroidaceae</taxon>
        <taxon>Bacteroides</taxon>
    </lineage>
</organism>
<evidence type="ECO:0000313" key="1">
    <source>
        <dbReference type="EMBL" id="GAK37464.1"/>
    </source>
</evidence>
<dbReference type="STRING" id="1121097.GCA_000428125_02327"/>
<evidence type="ECO:0000313" key="2">
    <source>
        <dbReference type="Proteomes" id="UP000027601"/>
    </source>
</evidence>
<sequence>MKYVITQVKYCTEEGILMVECDSYRVLYTTDNLSHLRGKLHAAFPCRNIYFIYYEIHEKRN</sequence>
<dbReference type="EMBL" id="BAJS01000021">
    <property type="protein sequence ID" value="GAK37464.1"/>
    <property type="molecule type" value="Genomic_DNA"/>
</dbReference>
<name>A0A069DB15_9BACE</name>
<proteinExistence type="predicted"/>
<keyword evidence="2" id="KW-1185">Reference proteome</keyword>
<comment type="caution">
    <text evidence="1">The sequence shown here is derived from an EMBL/GenBank/DDBJ whole genome shotgun (WGS) entry which is preliminary data.</text>
</comment>
<gene>
    <name evidence="1" type="ORF">JCM15093_2716</name>
</gene>